<dbReference type="Proteomes" id="UP000003053">
    <property type="component" value="Unassembled WGS sequence"/>
</dbReference>
<accession>A4C1P6</accession>
<organism evidence="1 2">
    <name type="scientific">Polaribacter irgensii 23-P</name>
    <dbReference type="NCBI Taxonomy" id="313594"/>
    <lineage>
        <taxon>Bacteria</taxon>
        <taxon>Pseudomonadati</taxon>
        <taxon>Bacteroidota</taxon>
        <taxon>Flavobacteriia</taxon>
        <taxon>Flavobacteriales</taxon>
        <taxon>Flavobacteriaceae</taxon>
    </lineage>
</organism>
<dbReference type="OrthoDB" id="1202013at2"/>
<dbReference type="EMBL" id="AAOG01000003">
    <property type="protein sequence ID" value="EAR12049.1"/>
    <property type="molecule type" value="Genomic_DNA"/>
</dbReference>
<dbReference type="HOGENOM" id="CLU_1659148_0_0_10"/>
<comment type="caution">
    <text evidence="1">The sequence shown here is derived from an EMBL/GenBank/DDBJ whole genome shotgun (WGS) entry which is preliminary data.</text>
</comment>
<keyword evidence="2" id="KW-1185">Reference proteome</keyword>
<protein>
    <submittedName>
        <fullName evidence="1">Uncharacterized protein</fullName>
    </submittedName>
</protein>
<dbReference type="AlphaFoldDB" id="A4C1P6"/>
<evidence type="ECO:0000313" key="1">
    <source>
        <dbReference type="EMBL" id="EAR12049.1"/>
    </source>
</evidence>
<dbReference type="eggNOG" id="ENOG50300AW">
    <property type="taxonomic scope" value="Bacteria"/>
</dbReference>
<gene>
    <name evidence="1" type="ORF">PI23P_11967</name>
</gene>
<reference evidence="1 2" key="1">
    <citation type="submission" date="2006-02" db="EMBL/GenBank/DDBJ databases">
        <authorList>
            <person name="Murray A."/>
            <person name="Staley J."/>
            <person name="Ferriera S."/>
            <person name="Johnson J."/>
            <person name="Kravitz S."/>
            <person name="Halpern A."/>
            <person name="Remington K."/>
            <person name="Beeson K."/>
            <person name="Tran B."/>
            <person name="Rogers Y.-H."/>
            <person name="Friedman R."/>
            <person name="Venter J.C."/>
        </authorList>
    </citation>
    <scope>NUCLEOTIDE SEQUENCE [LARGE SCALE GENOMIC DNA]</scope>
    <source>
        <strain evidence="1 2">23-P</strain>
    </source>
</reference>
<sequence>MTEKKSIRMIFIKFISKKSEVILITLMLCCSLFNFTSCSSEKGNPERFRKGVFEIPAGNGYSKTIITRIDSLQIEEYDKIISISNDSVMGEKRIKHIDTLYIHWDNNFFYSLKMKSPKKKLDEDILYVQITKITDDSYDFSVKIGFSKYLTEGTLTKVE</sequence>
<proteinExistence type="predicted"/>
<name>A4C1P6_9FLAO</name>
<evidence type="ECO:0000313" key="2">
    <source>
        <dbReference type="Proteomes" id="UP000003053"/>
    </source>
</evidence>
<dbReference type="STRING" id="313594.PI23P_11967"/>